<accession>A0A1B8A8J1</accession>
<gene>
    <name evidence="1" type="ORF">FPOA_12621</name>
</gene>
<evidence type="ECO:0000313" key="2">
    <source>
        <dbReference type="Proteomes" id="UP000091967"/>
    </source>
</evidence>
<protein>
    <submittedName>
        <fullName evidence="1">Uncharacterized protein</fullName>
    </submittedName>
</protein>
<organism evidence="1 2">
    <name type="scientific">Fusarium poae</name>
    <dbReference type="NCBI Taxonomy" id="36050"/>
    <lineage>
        <taxon>Eukaryota</taxon>
        <taxon>Fungi</taxon>
        <taxon>Dikarya</taxon>
        <taxon>Ascomycota</taxon>
        <taxon>Pezizomycotina</taxon>
        <taxon>Sordariomycetes</taxon>
        <taxon>Hypocreomycetidae</taxon>
        <taxon>Hypocreales</taxon>
        <taxon>Nectriaceae</taxon>
        <taxon>Fusarium</taxon>
    </lineage>
</organism>
<dbReference type="Proteomes" id="UP000091967">
    <property type="component" value="Unassembled WGS sequence"/>
</dbReference>
<sequence length="105" mass="12236">MGTDIFYDRNNAVRLAAFGCRILLLLLEEEESDKEAESERGYLYKELEALTSLQEKLVLNKPRSKEEEDFLDAGYIGFWPICLSRQVTHVIDVLNRRVEVIDMRP</sequence>
<keyword evidence="2" id="KW-1185">Reference proteome</keyword>
<dbReference type="AlphaFoldDB" id="A0A1B8A8J1"/>
<name>A0A1B8A8J1_FUSPO</name>
<dbReference type="EMBL" id="LYXU01000066">
    <property type="protein sequence ID" value="OBS16778.1"/>
    <property type="molecule type" value="Genomic_DNA"/>
</dbReference>
<evidence type="ECO:0000313" key="1">
    <source>
        <dbReference type="EMBL" id="OBS16778.1"/>
    </source>
</evidence>
<comment type="caution">
    <text evidence="1">The sequence shown here is derived from an EMBL/GenBank/DDBJ whole genome shotgun (WGS) entry which is preliminary data.</text>
</comment>
<proteinExistence type="predicted"/>
<dbReference type="OrthoDB" id="5115890at2759"/>
<reference evidence="1 2" key="1">
    <citation type="submission" date="2016-06" db="EMBL/GenBank/DDBJ databases">
        <title>Living apart together: crosstalk between the core and supernumerary genomes in a fungal plant pathogen.</title>
        <authorList>
            <person name="Vanheule A."/>
            <person name="Audenaert K."/>
            <person name="Warris S."/>
            <person name="Van De Geest H."/>
            <person name="Schijlen E."/>
            <person name="Hofte M."/>
            <person name="De Saeger S."/>
            <person name="Haesaert G."/>
            <person name="Waalwijk C."/>
            <person name="Van Der Lee T."/>
        </authorList>
    </citation>
    <scope>NUCLEOTIDE SEQUENCE [LARGE SCALE GENOMIC DNA]</scope>
    <source>
        <strain evidence="1 2">2516</strain>
    </source>
</reference>